<feature type="domain" description="Aerobactin siderophore biosynthesis IucA/IucC-like C-terminal" evidence="3">
    <location>
        <begin position="531"/>
        <end position="687"/>
    </location>
</feature>
<protein>
    <submittedName>
        <fullName evidence="4">Aerobactin synthase IucC</fullName>
        <ecNumber evidence="4">6.3.2.-</ecNumber>
    </submittedName>
</protein>
<dbReference type="Gene3D" id="1.10.510.40">
    <property type="match status" value="1"/>
</dbReference>
<feature type="domain" description="Aerobactin siderophore biosynthesis IucA/IucC N-terminal" evidence="2">
    <location>
        <begin position="228"/>
        <end position="479"/>
    </location>
</feature>
<name>A0A379LJM8_9GAMM</name>
<dbReference type="STRING" id="1123034.GCA_000685805_01266"/>
<evidence type="ECO:0000256" key="1">
    <source>
        <dbReference type="ARBA" id="ARBA00004924"/>
    </source>
</evidence>
<evidence type="ECO:0000313" key="4">
    <source>
        <dbReference type="EMBL" id="SUD90816.1"/>
    </source>
</evidence>
<keyword evidence="4" id="KW-0436">Ligase</keyword>
<dbReference type="Pfam" id="PF06276">
    <property type="entry name" value="FhuF"/>
    <property type="match status" value="1"/>
</dbReference>
<accession>A0A379LJM8</accession>
<dbReference type="AlphaFoldDB" id="A0A379LJM8"/>
<dbReference type="EMBL" id="UGVC01000001">
    <property type="protein sequence ID" value="SUD90816.1"/>
    <property type="molecule type" value="Genomic_DNA"/>
</dbReference>
<dbReference type="GO" id="GO:0019290">
    <property type="term" value="P:siderophore biosynthetic process"/>
    <property type="evidence" value="ECO:0007669"/>
    <property type="project" value="InterPro"/>
</dbReference>
<sequence>MLSLFPVQTKDHLEAKEITQWQLINQLLECCQLEQWLTPDKVTYTCSGEYFGKSSQQQSQKNSPFYLNNQELYTQLQQLTLTYNKEFAAALCNHNTPMVVLRLSNDEQLLLLTNPRHCSKWQLKKACLPILFTPYDPCIKDTQDRDKTGNSASQSDTKFDRQSQVIDSAEQLLSLLLLAMDEKNTLSDDGIVKLKESLKASSLGQQWSALAYITPLVYNQEHWYQTLIASERWASLADRPFHPLAKGKLGFKQQDYQHYMAEFSEPIYLNWVAVDKKHLMFSTLLDQIELIKTPAQYLLNPHQQQNLQQELQARGVVDSHIAIPVHPWQMANEIDKFFSDDLSNKAIVKLRFNQLASYASSSMRSMLLCADTPYSIKLPLGIYALNSKRYLPALKLINAEKNQALLSRAQQQDAILDKQMWLWDERLWWGYMPPEHRDDKSSTNPCFYQEKPTHLGVLLRCLPEELCDDSVRLLPMASLGMMVYQQQSSYHIFDELLQGFGSLQGTTSQLSNESQYQTETFTTTQASVISYFSNLCQIFLGTMLRCIRLGFVPELHGQNVLMVIKNNRFSGVLLRDHDSVRIHLPWLARHQIDDPQYLSPPNFRNRLYRDTPEALIFYLKSLGILVNIRAIIESLVEHYKLEEVALWTIVREIIEQTLERLDFDNDQYLVLKQCLLDSPFYPHKTLMLPVIERGQQAHGSMPSGESMVTNPISIQALDIQSRSSS</sequence>
<dbReference type="RefSeq" id="WP_051584413.1">
    <property type="nucleotide sequence ID" value="NZ_CAJHAQ010000001.1"/>
</dbReference>
<organism evidence="4 5">
    <name type="scientific">Psychrobacter phenylpyruvicus</name>
    <dbReference type="NCBI Taxonomy" id="29432"/>
    <lineage>
        <taxon>Bacteria</taxon>
        <taxon>Pseudomonadati</taxon>
        <taxon>Pseudomonadota</taxon>
        <taxon>Gammaproteobacteria</taxon>
        <taxon>Moraxellales</taxon>
        <taxon>Moraxellaceae</taxon>
        <taxon>Psychrobacter</taxon>
    </lineage>
</organism>
<dbReference type="PANTHER" id="PTHR34384">
    <property type="entry name" value="L-2,3-DIAMINOPROPANOATE--CITRATE LIGASE"/>
    <property type="match status" value="1"/>
</dbReference>
<evidence type="ECO:0000259" key="3">
    <source>
        <dbReference type="Pfam" id="PF06276"/>
    </source>
</evidence>
<dbReference type="EC" id="6.3.2.-" evidence="4"/>
<dbReference type="Pfam" id="PF04183">
    <property type="entry name" value="IucA_IucC"/>
    <property type="match status" value="1"/>
</dbReference>
<evidence type="ECO:0000259" key="2">
    <source>
        <dbReference type="Pfam" id="PF04183"/>
    </source>
</evidence>
<dbReference type="InterPro" id="IPR022770">
    <property type="entry name" value="IucA/IucC-like_C"/>
</dbReference>
<keyword evidence="5" id="KW-1185">Reference proteome</keyword>
<dbReference type="Proteomes" id="UP000254123">
    <property type="component" value="Unassembled WGS sequence"/>
</dbReference>
<reference evidence="4 5" key="1">
    <citation type="submission" date="2018-06" db="EMBL/GenBank/DDBJ databases">
        <authorList>
            <consortium name="Pathogen Informatics"/>
            <person name="Doyle S."/>
        </authorList>
    </citation>
    <scope>NUCLEOTIDE SEQUENCE [LARGE SCALE GENOMIC DNA]</scope>
    <source>
        <strain evidence="4 5">NCTC10526</strain>
    </source>
</reference>
<dbReference type="GO" id="GO:0016881">
    <property type="term" value="F:acid-amino acid ligase activity"/>
    <property type="evidence" value="ECO:0007669"/>
    <property type="project" value="UniProtKB-ARBA"/>
</dbReference>
<comment type="pathway">
    <text evidence="1">Siderophore biosynthesis.</text>
</comment>
<evidence type="ECO:0000313" key="5">
    <source>
        <dbReference type="Proteomes" id="UP000254123"/>
    </source>
</evidence>
<dbReference type="PANTHER" id="PTHR34384:SF6">
    <property type="entry name" value="STAPHYLOFERRIN B SYNTHASE"/>
    <property type="match status" value="1"/>
</dbReference>
<gene>
    <name evidence="4" type="primary">iucC_2</name>
    <name evidence="4" type="ORF">NCTC10526_01162</name>
</gene>
<dbReference type="InterPro" id="IPR007310">
    <property type="entry name" value="Aerobactin_biosyn_IucA/IucC_N"/>
</dbReference>
<proteinExistence type="predicted"/>
<dbReference type="InterPro" id="IPR037455">
    <property type="entry name" value="LucA/IucC-like"/>
</dbReference>